<dbReference type="InterPro" id="IPR032809">
    <property type="entry name" value="Put_HupE_UreJ"/>
</dbReference>
<dbReference type="Proteomes" id="UP000293142">
    <property type="component" value="Unassembled WGS sequence"/>
</dbReference>
<evidence type="ECO:0000313" key="2">
    <source>
        <dbReference type="EMBL" id="TBL74012.1"/>
    </source>
</evidence>
<keyword evidence="1" id="KW-0472">Membrane</keyword>
<evidence type="ECO:0000256" key="1">
    <source>
        <dbReference type="SAM" id="Phobius"/>
    </source>
</evidence>
<keyword evidence="3" id="KW-1185">Reference proteome</keyword>
<feature type="transmembrane region" description="Helical" evidence="1">
    <location>
        <begin position="323"/>
        <end position="346"/>
    </location>
</feature>
<feature type="transmembrane region" description="Helical" evidence="1">
    <location>
        <begin position="237"/>
        <end position="260"/>
    </location>
</feature>
<accession>A0A4Q9DLY1</accession>
<feature type="transmembrane region" description="Helical" evidence="1">
    <location>
        <begin position="292"/>
        <end position="311"/>
    </location>
</feature>
<dbReference type="Pfam" id="PF13795">
    <property type="entry name" value="HupE_UreJ_2"/>
    <property type="match status" value="1"/>
</dbReference>
<evidence type="ECO:0000313" key="3">
    <source>
        <dbReference type="Proteomes" id="UP000293142"/>
    </source>
</evidence>
<dbReference type="OrthoDB" id="9808870at2"/>
<protein>
    <submittedName>
        <fullName evidence="2">HupE/UreJ family protein</fullName>
    </submittedName>
</protein>
<comment type="caution">
    <text evidence="2">The sequence shown here is derived from an EMBL/GenBank/DDBJ whole genome shotgun (WGS) entry which is preliminary data.</text>
</comment>
<dbReference type="AlphaFoldDB" id="A0A4Q9DLY1"/>
<name>A0A4Q9DLY1_9BACL</name>
<feature type="transmembrane region" description="Helical" evidence="1">
    <location>
        <begin position="266"/>
        <end position="285"/>
    </location>
</feature>
<reference evidence="2 3" key="1">
    <citation type="submission" date="2019-02" db="EMBL/GenBank/DDBJ databases">
        <title>Paenibacillus sp. nov., isolated from surface-sterilized tissue of Thalictrum simplex L.</title>
        <authorList>
            <person name="Tuo L."/>
        </authorList>
    </citation>
    <scope>NUCLEOTIDE SEQUENCE [LARGE SCALE GENOMIC DNA]</scope>
    <source>
        <strain evidence="2 3">N2SHLJ1</strain>
    </source>
</reference>
<feature type="transmembrane region" description="Helical" evidence="1">
    <location>
        <begin position="21"/>
        <end position="44"/>
    </location>
</feature>
<gene>
    <name evidence="2" type="ORF">EYB31_26325</name>
</gene>
<keyword evidence="1" id="KW-1133">Transmembrane helix</keyword>
<sequence>MNLKAICRINTYRGAQHEGGCLLITRARIAAAIVISLTLLLFALPVQAHPLNNGYSQITIENRNVDYELSIPEPSLIGVFDLNKDNVLTVDELNSERAAIEDYLHKHLELEVPAGLLEMQLGDMSKTDKSGIPAISFQLRFTAKTTVDSLNIRYNLLFDDADPLHLNFMVITNGGDVDQTVFDANNRNYHYQSMVQTGPFHSAFKYLLLGVEHIVTGYDHLVFLLSLILVASRLRDIIKIVTAFTIAHSITLFLAATGHISVDSRWIESGIALTIAYVAIENMFVRSVRLRWLVTFLFGLIHGMGFAGAISEVGLPEEYMVSSLLSFNLGVEAGQLAIVLLVMPYLLKLQRTRHYRTIVLAVSGCVVLLALYWFIQRI</sequence>
<feature type="transmembrane region" description="Helical" evidence="1">
    <location>
        <begin position="206"/>
        <end position="230"/>
    </location>
</feature>
<proteinExistence type="predicted"/>
<keyword evidence="1" id="KW-0812">Transmembrane</keyword>
<feature type="transmembrane region" description="Helical" evidence="1">
    <location>
        <begin position="358"/>
        <end position="375"/>
    </location>
</feature>
<dbReference type="EMBL" id="SIRE01000020">
    <property type="protein sequence ID" value="TBL74012.1"/>
    <property type="molecule type" value="Genomic_DNA"/>
</dbReference>
<organism evidence="2 3">
    <name type="scientific">Paenibacillus thalictri</name>
    <dbReference type="NCBI Taxonomy" id="2527873"/>
    <lineage>
        <taxon>Bacteria</taxon>
        <taxon>Bacillati</taxon>
        <taxon>Bacillota</taxon>
        <taxon>Bacilli</taxon>
        <taxon>Bacillales</taxon>
        <taxon>Paenibacillaceae</taxon>
        <taxon>Paenibacillus</taxon>
    </lineage>
</organism>